<protein>
    <submittedName>
        <fullName evidence="7">MBL fold metallo-hydrolase</fullName>
    </submittedName>
</protein>
<reference evidence="7 8" key="1">
    <citation type="submission" date="2018-08" db="EMBL/GenBank/DDBJ databases">
        <title>A genome reference for cultivated species of the human gut microbiota.</title>
        <authorList>
            <person name="Zou Y."/>
            <person name="Xue W."/>
            <person name="Luo G."/>
        </authorList>
    </citation>
    <scope>NUCLEOTIDE SEQUENCE [LARGE SCALE GENOMIC DNA]</scope>
    <source>
        <strain evidence="7 8">AF29-2</strain>
    </source>
</reference>
<sequence>MYYIAKAKNILFALFCCCILLSNVAYAQDKSQTALPPNLPSELFDNTPLTPTKVFNNLYCIGTKSVVAWALQTSDGIILIDSMWDNNDAQLIIDGMEKLGLNPQDLKYILISHDHGDHYGGAQYLKDKYNAKIFMSNTDFYYMNNTFDGANGSRSPKCTVDEFLTDGQQITLGDTTVTVVSTPGHSPGCVSFIFPVKTQGKTYMAAQWGGTGIPKSMENKVQYKSSLEHFAQYCHDNNVVVETTAHLFADNGYAKLNNVVNSTSIENNPFYLGQKGIDDYLNNLSLEIDRAIANSIK</sequence>
<proteinExistence type="predicted"/>
<dbReference type="GO" id="GO:0016787">
    <property type="term" value="F:hydrolase activity"/>
    <property type="evidence" value="ECO:0007669"/>
    <property type="project" value="UniProtKB-KW"/>
</dbReference>
<dbReference type="RefSeq" id="WP_117585236.1">
    <property type="nucleotide sequence ID" value="NZ_QRST01000010.1"/>
</dbReference>
<evidence type="ECO:0000256" key="2">
    <source>
        <dbReference type="ARBA" id="ARBA00022723"/>
    </source>
</evidence>
<dbReference type="SUPFAM" id="SSF56281">
    <property type="entry name" value="Metallo-hydrolase/oxidoreductase"/>
    <property type="match status" value="1"/>
</dbReference>
<dbReference type="InterPro" id="IPR001279">
    <property type="entry name" value="Metallo-B-lactamas"/>
</dbReference>
<keyword evidence="2" id="KW-0479">Metal-binding</keyword>
<evidence type="ECO:0000313" key="7">
    <source>
        <dbReference type="EMBL" id="RGQ05388.1"/>
    </source>
</evidence>
<dbReference type="SMART" id="SM00849">
    <property type="entry name" value="Lactamase_B"/>
    <property type="match status" value="1"/>
</dbReference>
<evidence type="ECO:0000256" key="1">
    <source>
        <dbReference type="ARBA" id="ARBA00001947"/>
    </source>
</evidence>
<dbReference type="Pfam" id="PF00753">
    <property type="entry name" value="Lactamase_B"/>
    <property type="match status" value="1"/>
</dbReference>
<dbReference type="InterPro" id="IPR051453">
    <property type="entry name" value="MBL_Glyoxalase_II"/>
</dbReference>
<keyword evidence="5" id="KW-0732">Signal</keyword>
<keyword evidence="4" id="KW-0862">Zinc</keyword>
<feature type="signal peptide" evidence="5">
    <location>
        <begin position="1"/>
        <end position="27"/>
    </location>
</feature>
<dbReference type="PANTHER" id="PTHR46233:SF3">
    <property type="entry name" value="HYDROXYACYLGLUTATHIONE HYDROLASE GLOC"/>
    <property type="match status" value="1"/>
</dbReference>
<dbReference type="AlphaFoldDB" id="A0A411ZR93"/>
<evidence type="ECO:0000259" key="6">
    <source>
        <dbReference type="SMART" id="SM00849"/>
    </source>
</evidence>
<evidence type="ECO:0000256" key="5">
    <source>
        <dbReference type="SAM" id="SignalP"/>
    </source>
</evidence>
<feature type="domain" description="Metallo-beta-lactamase" evidence="6">
    <location>
        <begin position="65"/>
        <end position="246"/>
    </location>
</feature>
<organism evidence="7 8">
    <name type="scientific">Megamonas rupellensis</name>
    <dbReference type="NCBI Taxonomy" id="491921"/>
    <lineage>
        <taxon>Bacteria</taxon>
        <taxon>Bacillati</taxon>
        <taxon>Bacillota</taxon>
        <taxon>Negativicutes</taxon>
        <taxon>Selenomonadales</taxon>
        <taxon>Selenomonadaceae</taxon>
        <taxon>Megamonas</taxon>
    </lineage>
</organism>
<comment type="cofactor">
    <cofactor evidence="1">
        <name>Zn(2+)</name>
        <dbReference type="ChEBI" id="CHEBI:29105"/>
    </cofactor>
</comment>
<dbReference type="CDD" id="cd16280">
    <property type="entry name" value="metallo-hydrolase-like_MBL-fold"/>
    <property type="match status" value="1"/>
</dbReference>
<name>A0A411ZR93_9FIRM</name>
<dbReference type="InterPro" id="IPR036866">
    <property type="entry name" value="RibonucZ/Hydroxyglut_hydro"/>
</dbReference>
<accession>A0A411ZR93</accession>
<dbReference type="EMBL" id="QRST01000010">
    <property type="protein sequence ID" value="RGQ05388.1"/>
    <property type="molecule type" value="Genomic_DNA"/>
</dbReference>
<comment type="caution">
    <text evidence="7">The sequence shown here is derived from an EMBL/GenBank/DDBJ whole genome shotgun (WGS) entry which is preliminary data.</text>
</comment>
<evidence type="ECO:0000256" key="4">
    <source>
        <dbReference type="ARBA" id="ARBA00022833"/>
    </source>
</evidence>
<evidence type="ECO:0000256" key="3">
    <source>
        <dbReference type="ARBA" id="ARBA00022801"/>
    </source>
</evidence>
<feature type="chain" id="PRO_5019059535" evidence="5">
    <location>
        <begin position="28"/>
        <end position="297"/>
    </location>
</feature>
<dbReference type="Proteomes" id="UP000284662">
    <property type="component" value="Unassembled WGS sequence"/>
</dbReference>
<evidence type="ECO:0000313" key="8">
    <source>
        <dbReference type="Proteomes" id="UP000284662"/>
    </source>
</evidence>
<gene>
    <name evidence="7" type="ORF">DWZ11_06675</name>
</gene>
<dbReference type="GO" id="GO:0046872">
    <property type="term" value="F:metal ion binding"/>
    <property type="evidence" value="ECO:0007669"/>
    <property type="project" value="UniProtKB-KW"/>
</dbReference>
<dbReference type="PANTHER" id="PTHR46233">
    <property type="entry name" value="HYDROXYACYLGLUTATHIONE HYDROLASE GLOC"/>
    <property type="match status" value="1"/>
</dbReference>
<keyword evidence="3 7" id="KW-0378">Hydrolase</keyword>
<dbReference type="Gene3D" id="3.60.15.10">
    <property type="entry name" value="Ribonuclease Z/Hydroxyacylglutathione hydrolase-like"/>
    <property type="match status" value="1"/>
</dbReference>